<name>A0A3M4M0L4_PSECI</name>
<dbReference type="PROSITE" id="PS51750">
    <property type="entry name" value="BRO_N"/>
    <property type="match status" value="1"/>
</dbReference>
<evidence type="ECO:0000259" key="1">
    <source>
        <dbReference type="PROSITE" id="PS51750"/>
    </source>
</evidence>
<dbReference type="AlphaFoldDB" id="A0A3M4M0L4"/>
<sequence>MDLPYPSPPCSDHFEPTIFIRHHRMLRAVMLDAQVWFPLADLARLMGRQLDERATLKLDADQRRTAWLLTHGHWEKCLMISESGVFALLVHHYVPENRALRRWLAQEVLPALDTRMADTSDQPLLYQMRWQGNTLSALQWHGELWVKLRDLPELVQVQPDAAREPWWRRLVTGRKSFTA</sequence>
<evidence type="ECO:0000313" key="3">
    <source>
        <dbReference type="Proteomes" id="UP000277236"/>
    </source>
</evidence>
<protein>
    <submittedName>
        <fullName evidence="2">BRO domain-containing protein</fullName>
    </submittedName>
</protein>
<dbReference type="Pfam" id="PF02498">
    <property type="entry name" value="Bro-N"/>
    <property type="match status" value="1"/>
</dbReference>
<reference evidence="2 3" key="1">
    <citation type="submission" date="2018-08" db="EMBL/GenBank/DDBJ databases">
        <title>Recombination of ecologically and evolutionarily significant loci maintains genetic cohesion in the Pseudomonas syringae species complex.</title>
        <authorList>
            <person name="Dillon M."/>
            <person name="Thakur S."/>
            <person name="Almeida R.N.D."/>
            <person name="Weir B.S."/>
            <person name="Guttman D.S."/>
        </authorList>
    </citation>
    <scope>NUCLEOTIDE SEQUENCE [LARGE SCALE GENOMIC DNA]</scope>
    <source>
        <strain evidence="2 3">ICMP 3353</strain>
    </source>
</reference>
<gene>
    <name evidence="2" type="ORF">ALQ04_01553</name>
</gene>
<dbReference type="SMART" id="SM01040">
    <property type="entry name" value="Bro-N"/>
    <property type="match status" value="1"/>
</dbReference>
<comment type="caution">
    <text evidence="2">The sequence shown here is derived from an EMBL/GenBank/DDBJ whole genome shotgun (WGS) entry which is preliminary data.</text>
</comment>
<dbReference type="PANTHER" id="PTHR36180">
    <property type="entry name" value="DNA-BINDING PROTEIN-RELATED-RELATED"/>
    <property type="match status" value="1"/>
</dbReference>
<accession>A0A3M4M0L4</accession>
<dbReference type="RefSeq" id="WP_122315532.1">
    <property type="nucleotide sequence ID" value="NZ_RBRE01000038.1"/>
</dbReference>
<dbReference type="PANTHER" id="PTHR36180:SF2">
    <property type="entry name" value="BRO FAMILY PROTEIN"/>
    <property type="match status" value="1"/>
</dbReference>
<feature type="domain" description="Bro-N" evidence="1">
    <location>
        <begin position="15"/>
        <end position="116"/>
    </location>
</feature>
<dbReference type="OrthoDB" id="6982796at2"/>
<dbReference type="InterPro" id="IPR003497">
    <property type="entry name" value="BRO_N_domain"/>
</dbReference>
<organism evidence="2 3">
    <name type="scientific">Pseudomonas cichorii</name>
    <dbReference type="NCBI Taxonomy" id="36746"/>
    <lineage>
        <taxon>Bacteria</taxon>
        <taxon>Pseudomonadati</taxon>
        <taxon>Pseudomonadota</taxon>
        <taxon>Gammaproteobacteria</taxon>
        <taxon>Pseudomonadales</taxon>
        <taxon>Pseudomonadaceae</taxon>
        <taxon>Pseudomonas</taxon>
    </lineage>
</organism>
<dbReference type="Proteomes" id="UP000277236">
    <property type="component" value="Unassembled WGS sequence"/>
</dbReference>
<dbReference type="EMBL" id="RBRE01000038">
    <property type="protein sequence ID" value="RMQ47247.1"/>
    <property type="molecule type" value="Genomic_DNA"/>
</dbReference>
<evidence type="ECO:0000313" key="2">
    <source>
        <dbReference type="EMBL" id="RMQ47247.1"/>
    </source>
</evidence>
<proteinExistence type="predicted"/>